<dbReference type="HOGENOM" id="CLU_831017_0_0_11"/>
<dbReference type="Proteomes" id="UP000019225">
    <property type="component" value="Chromosome"/>
</dbReference>
<dbReference type="STRING" id="1449976.KALB_4869"/>
<dbReference type="AlphaFoldDB" id="W5WCH6"/>
<dbReference type="InterPro" id="IPR029471">
    <property type="entry name" value="HNH_5"/>
</dbReference>
<dbReference type="InterPro" id="IPR003615">
    <property type="entry name" value="HNH_nuc"/>
</dbReference>
<name>W5WCH6_9PSEU</name>
<dbReference type="InterPro" id="IPR052892">
    <property type="entry name" value="NA-targeting_endonuclease"/>
</dbReference>
<feature type="domain" description="HNH nuclease" evidence="1">
    <location>
        <begin position="6"/>
        <end position="59"/>
    </location>
</feature>
<dbReference type="PANTHER" id="PTHR33877:SF2">
    <property type="entry name" value="OS07G0170200 PROTEIN"/>
    <property type="match status" value="1"/>
</dbReference>
<protein>
    <recommendedName>
        <fullName evidence="1">HNH nuclease domain-containing protein</fullName>
    </recommendedName>
</protein>
<dbReference type="Gene3D" id="1.10.30.50">
    <property type="match status" value="1"/>
</dbReference>
<dbReference type="SMART" id="SM00507">
    <property type="entry name" value="HNHc"/>
    <property type="match status" value="1"/>
</dbReference>
<dbReference type="EMBL" id="CP007155">
    <property type="protein sequence ID" value="AHH98231.1"/>
    <property type="molecule type" value="Genomic_DNA"/>
</dbReference>
<evidence type="ECO:0000313" key="2">
    <source>
        <dbReference type="EMBL" id="AHH98231.1"/>
    </source>
</evidence>
<dbReference type="KEGG" id="kal:KALB_4869"/>
<keyword evidence="3" id="KW-1185">Reference proteome</keyword>
<gene>
    <name evidence="2" type="ORF">KALB_4869</name>
</gene>
<organism evidence="2 3">
    <name type="scientific">Kutzneria albida DSM 43870</name>
    <dbReference type="NCBI Taxonomy" id="1449976"/>
    <lineage>
        <taxon>Bacteria</taxon>
        <taxon>Bacillati</taxon>
        <taxon>Actinomycetota</taxon>
        <taxon>Actinomycetes</taxon>
        <taxon>Pseudonocardiales</taxon>
        <taxon>Pseudonocardiaceae</taxon>
        <taxon>Kutzneria</taxon>
    </lineage>
</organism>
<sequence>MSVSKRLRFEIFRRDSHSCRYCGATASNTKLTIDHVTPVALGGSDEPSNLVTACRDCNSGKTSSSPDAPFVADVAQDALRWARAQQAAAQQMLRQFETRSIHHRAFEERWNQWPRGGQAIALPGGWEHSVDNFVAAGLPVPILLDCIDKAMPVNRVANENVFRYACGIAWNLVASLQEETRHLVDANLENQKEDAIREPNELANLLLGYLDISHDDELREIELKTRISYQEDGEQPNLSSTEWGVLGAIGELADKASTLENAASSLLLQLSPETLKRLRQQIINELSAHLGNNWSQGDLLSYMIRSLQVIGARETEYTYSYIVPSIGSDPWTVD</sequence>
<dbReference type="RefSeq" id="WP_025358260.1">
    <property type="nucleotide sequence ID" value="NZ_CP007155.1"/>
</dbReference>
<accession>W5WCH6</accession>
<proteinExistence type="predicted"/>
<dbReference type="Pfam" id="PF14279">
    <property type="entry name" value="HNH_5"/>
    <property type="match status" value="1"/>
</dbReference>
<reference evidence="2 3" key="1">
    <citation type="journal article" date="2014" name="BMC Genomics">
        <title>Complete genome sequence of producer of the glycopeptide antibiotic Aculeximycin Kutzneria albida DSM 43870T, a representative of minor genus of Pseudonocardiaceae.</title>
        <authorList>
            <person name="Rebets Y."/>
            <person name="Tokovenko B."/>
            <person name="Lushchyk I."/>
            <person name="Ruckert C."/>
            <person name="Zaburannyi N."/>
            <person name="Bechthold A."/>
            <person name="Kalinowski J."/>
            <person name="Luzhetskyy A."/>
        </authorList>
    </citation>
    <scope>NUCLEOTIDE SEQUENCE [LARGE SCALE GENOMIC DNA]</scope>
    <source>
        <strain evidence="2">DSM 43870</strain>
    </source>
</reference>
<dbReference type="CDD" id="cd00085">
    <property type="entry name" value="HNHc"/>
    <property type="match status" value="1"/>
</dbReference>
<evidence type="ECO:0000313" key="3">
    <source>
        <dbReference type="Proteomes" id="UP000019225"/>
    </source>
</evidence>
<dbReference type="eggNOG" id="COG1403">
    <property type="taxonomic scope" value="Bacteria"/>
</dbReference>
<dbReference type="OrthoDB" id="3823469at2"/>
<dbReference type="PANTHER" id="PTHR33877">
    <property type="entry name" value="SLL1193 PROTEIN"/>
    <property type="match status" value="1"/>
</dbReference>
<evidence type="ECO:0000259" key="1">
    <source>
        <dbReference type="SMART" id="SM00507"/>
    </source>
</evidence>